<dbReference type="PROSITE" id="PS51704">
    <property type="entry name" value="GP_PDE"/>
    <property type="match status" value="1"/>
</dbReference>
<proteinExistence type="predicted"/>
<keyword evidence="4" id="KW-1185">Reference proteome</keyword>
<dbReference type="Gene3D" id="3.20.20.190">
    <property type="entry name" value="Phosphatidylinositol (PI) phosphodiesterase"/>
    <property type="match status" value="1"/>
</dbReference>
<feature type="region of interest" description="Disordered" evidence="1">
    <location>
        <begin position="273"/>
        <end position="310"/>
    </location>
</feature>
<dbReference type="Pfam" id="PF03009">
    <property type="entry name" value="GDPD"/>
    <property type="match status" value="1"/>
</dbReference>
<organism evidence="3 4">
    <name type="scientific">Nonomuraea longicatena</name>
    <dbReference type="NCBI Taxonomy" id="83682"/>
    <lineage>
        <taxon>Bacteria</taxon>
        <taxon>Bacillati</taxon>
        <taxon>Actinomycetota</taxon>
        <taxon>Actinomycetes</taxon>
        <taxon>Streptosporangiales</taxon>
        <taxon>Streptosporangiaceae</taxon>
        <taxon>Nonomuraea</taxon>
    </lineage>
</organism>
<protein>
    <submittedName>
        <fullName evidence="3">Hydrolase</fullName>
    </submittedName>
</protein>
<dbReference type="InterPro" id="IPR030395">
    <property type="entry name" value="GP_PDE_dom"/>
</dbReference>
<dbReference type="PANTHER" id="PTHR46211">
    <property type="entry name" value="GLYCEROPHOSPHORYL DIESTER PHOSPHODIESTERASE"/>
    <property type="match status" value="1"/>
</dbReference>
<comment type="caution">
    <text evidence="3">The sequence shown here is derived from an EMBL/GenBank/DDBJ whole genome shotgun (WGS) entry which is preliminary data.</text>
</comment>
<accession>A0ABP3Z424</accession>
<dbReference type="Proteomes" id="UP001501578">
    <property type="component" value="Unassembled WGS sequence"/>
</dbReference>
<dbReference type="EMBL" id="BAAAHQ010000001">
    <property type="protein sequence ID" value="GAA0911722.1"/>
    <property type="molecule type" value="Genomic_DNA"/>
</dbReference>
<dbReference type="SUPFAM" id="SSF51695">
    <property type="entry name" value="PLC-like phosphodiesterases"/>
    <property type="match status" value="1"/>
</dbReference>
<name>A0ABP3Z424_9ACTN</name>
<feature type="compositionally biased region" description="Pro residues" evidence="1">
    <location>
        <begin position="292"/>
        <end position="310"/>
    </location>
</feature>
<sequence length="310" mass="33580">MFDADPVIIAHRGAPQLAPENTLAAVHAAYAAGADMYELDVHQTKDGHLVVLHDSSLARTTDAEDVYPGRAPWRVRDFTLAEIDRLDAGSWFGAEYAGERIPTLSSVFQAMKGDPGLLLEVKHPSRSPGIADRVSELMAQAPPTTIVHSFDWGFIKQLRYRGTRAVLGTPRPAELGEIATYAKYVSVKHRRLDTAYVRRAHRLGLKVFAYTVDTPAAMRRTLLAGVDGFITNRPRFLRQALDANPCFGSSPTLSTFLQTTRFLDGGSVCPPSAFSPAPRLPAAGGLLHSPTDPAPPPAQTPSPPGDPQQL</sequence>
<dbReference type="RefSeq" id="WP_343947633.1">
    <property type="nucleotide sequence ID" value="NZ_BAAAHQ010000001.1"/>
</dbReference>
<evidence type="ECO:0000313" key="4">
    <source>
        <dbReference type="Proteomes" id="UP001501578"/>
    </source>
</evidence>
<feature type="domain" description="GP-PDE" evidence="2">
    <location>
        <begin position="6"/>
        <end position="241"/>
    </location>
</feature>
<dbReference type="PANTHER" id="PTHR46211:SF1">
    <property type="entry name" value="GLYCEROPHOSPHODIESTER PHOSPHODIESTERASE, CYTOPLASMIC"/>
    <property type="match status" value="1"/>
</dbReference>
<evidence type="ECO:0000256" key="1">
    <source>
        <dbReference type="SAM" id="MobiDB-lite"/>
    </source>
</evidence>
<evidence type="ECO:0000313" key="3">
    <source>
        <dbReference type="EMBL" id="GAA0911722.1"/>
    </source>
</evidence>
<reference evidence="4" key="1">
    <citation type="journal article" date="2019" name="Int. J. Syst. Evol. Microbiol.">
        <title>The Global Catalogue of Microorganisms (GCM) 10K type strain sequencing project: providing services to taxonomists for standard genome sequencing and annotation.</title>
        <authorList>
            <consortium name="The Broad Institute Genomics Platform"/>
            <consortium name="The Broad Institute Genome Sequencing Center for Infectious Disease"/>
            <person name="Wu L."/>
            <person name="Ma J."/>
        </authorList>
    </citation>
    <scope>NUCLEOTIDE SEQUENCE [LARGE SCALE GENOMIC DNA]</scope>
    <source>
        <strain evidence="4">JCM 11136</strain>
    </source>
</reference>
<dbReference type="InterPro" id="IPR017946">
    <property type="entry name" value="PLC-like_Pdiesterase_TIM-brl"/>
</dbReference>
<dbReference type="GO" id="GO:0016787">
    <property type="term" value="F:hydrolase activity"/>
    <property type="evidence" value="ECO:0007669"/>
    <property type="project" value="UniProtKB-KW"/>
</dbReference>
<evidence type="ECO:0000259" key="2">
    <source>
        <dbReference type="PROSITE" id="PS51704"/>
    </source>
</evidence>
<keyword evidence="3" id="KW-0378">Hydrolase</keyword>
<gene>
    <name evidence="3" type="ORF">GCM10009560_01300</name>
</gene>